<keyword evidence="2" id="KW-1185">Reference proteome</keyword>
<reference evidence="1 2" key="1">
    <citation type="submission" date="2018-09" db="EMBL/GenBank/DDBJ databases">
        <title>Cohnella cavernae sp. nov., isolated from a karst cave.</title>
        <authorList>
            <person name="Zhu H."/>
        </authorList>
    </citation>
    <scope>NUCLEOTIDE SEQUENCE [LARGE SCALE GENOMIC DNA]</scope>
    <source>
        <strain evidence="1 2">K2E09-144</strain>
    </source>
</reference>
<proteinExistence type="predicted"/>
<name>A0A398CH65_9BACL</name>
<evidence type="ECO:0000313" key="2">
    <source>
        <dbReference type="Proteomes" id="UP000266340"/>
    </source>
</evidence>
<dbReference type="Proteomes" id="UP000266340">
    <property type="component" value="Unassembled WGS sequence"/>
</dbReference>
<dbReference type="EMBL" id="QXJM01000039">
    <property type="protein sequence ID" value="RIE02556.1"/>
    <property type="molecule type" value="Genomic_DNA"/>
</dbReference>
<dbReference type="AlphaFoldDB" id="A0A398CH65"/>
<evidence type="ECO:0000313" key="1">
    <source>
        <dbReference type="EMBL" id="RIE02556.1"/>
    </source>
</evidence>
<sequence length="131" mass="15584">MKRAITPDLFLKEFTVDISKNPAYVRELLEKAYIEQEADDVEYLMIAIFRFELFLEDITESICKLMNETWHFQHENIASMFQKVKSPRTIECLYNAALTQFEYLEYDEAFALAVKCIWALVTLIRLNQERN</sequence>
<organism evidence="1 2">
    <name type="scientific">Cohnella faecalis</name>
    <dbReference type="NCBI Taxonomy" id="2315694"/>
    <lineage>
        <taxon>Bacteria</taxon>
        <taxon>Bacillati</taxon>
        <taxon>Bacillota</taxon>
        <taxon>Bacilli</taxon>
        <taxon>Bacillales</taxon>
        <taxon>Paenibacillaceae</taxon>
        <taxon>Cohnella</taxon>
    </lineage>
</organism>
<comment type="caution">
    <text evidence="1">The sequence shown here is derived from an EMBL/GenBank/DDBJ whole genome shotgun (WGS) entry which is preliminary data.</text>
</comment>
<gene>
    <name evidence="1" type="ORF">D3H35_17870</name>
</gene>
<accession>A0A398CH65</accession>
<protein>
    <submittedName>
        <fullName evidence="1">Uncharacterized protein</fullName>
    </submittedName>
</protein>